<organism evidence="3">
    <name type="scientific">Mycoplasmopsis gallinacea</name>
    <dbReference type="NCBI Taxonomy" id="29556"/>
    <lineage>
        <taxon>Bacteria</taxon>
        <taxon>Bacillati</taxon>
        <taxon>Mycoplasmatota</taxon>
        <taxon>Mycoplasmoidales</taxon>
        <taxon>Metamycoplasmataceae</taxon>
        <taxon>Mycoplasmopsis</taxon>
    </lineage>
</organism>
<evidence type="ECO:0000313" key="3">
    <source>
        <dbReference type="Proteomes" id="UP000032722"/>
    </source>
</evidence>
<sequence length="981" mass="117978">MSKEYFLNEVWKIGTAVKTYYERGILNWIKSTVFQKEYINGDSISHLKKDWIVYKDGTKEEFIFYNSDKDEKKLSDNTLSQVVRFMQICQILELTPSNEKTFCYHLKEEFRLLLKSYPIEEWEKQINNYVFNKIMNSLNVYIKAIDNWNKNKEDEDSEEEKDFEDYFSDYYKQMFFLSKNNWMNSVIAGLSKNLSNNISDRNFNLIKNYLNSNVNASIESWGSFCSYICKDQDQTKCNEIVENFIKVLGIKEEYDKDEKLHFNYFDQNSKSLENTSVDKFYSYPERDVYEDFLDSENVPFYSYVCNLNYLLNYSTIINKCRLPLYQRNYSWNERLIKILFEDIKEISKDLNRKHFLGGITFSQHNNKINIVDGQQRTITLILFSYALYKIILLHNYENESKIPMPKIFIEMFRDRTDWMQLKDYKESESYQFLDILLSSNVGEIRRVFPPKKQKEFKYKIKNNLDYIWEILSEEIGSNKEKIENFTKAFVENLYFNAIFINTEYEDKIFEKMNLLSQRLNNIDLLNSLIYKLWDPKKHPKHVSTFKENISQHFYKTKNNETVEDEKKIEIFADFINYKHDLNYDGEKNNDYTPYFILKTFIETQYEKYNGDFEKILNVISKDLWIFKFILTQNTEKLNELFDSKKIAFAQKIHEKNKEMLCSIFPFVCLTKVADTTVLFSIVYSILKKFNIIDLDEFKTNEENSANFKKAIRWLFEIERFQWIWKTSYFEGQSIRKVVKRWADKILNRQNEENIEDIKDLRKELYKWINPQSSIEGIFSTFAKDMENRLLEPSKRNKSSNKDYVMLMRRVECFLLNDFNNFPNWSYLDNPVSNSLSNLFDKNSSWEHFYSRNIKKGSEDLEIEKAQKETNLIDSIGNGFVLNMKANSQAKNNPPDYKYEKLYKHTERTMKSFVGVKLTINEAKDKYLYKFVESVKDQYKNHNEKFEILKIEKEWTKEKIENRNKAIIALIQDIYSLEKSDK</sequence>
<dbReference type="PANTHER" id="PTHR35149">
    <property type="entry name" value="SLL5132 PROTEIN"/>
    <property type="match status" value="1"/>
</dbReference>
<dbReference type="AlphaFoldDB" id="A0A0D5ZIQ4"/>
<dbReference type="Proteomes" id="UP000032722">
    <property type="component" value="Chromosome"/>
</dbReference>
<dbReference type="PANTHER" id="PTHR35149:SF1">
    <property type="entry name" value="DUF5655 DOMAIN-CONTAINING PROTEIN"/>
    <property type="match status" value="1"/>
</dbReference>
<dbReference type="Pfam" id="PF03235">
    <property type="entry name" value="GmrSD_N"/>
    <property type="match status" value="1"/>
</dbReference>
<protein>
    <recommendedName>
        <fullName evidence="1">GmrSD restriction endonucleases N-terminal domain-containing protein</fullName>
    </recommendedName>
</protein>
<reference evidence="2 3" key="1">
    <citation type="journal article" date="2015" name="Genome Announc.">
        <title>Complete Genome Sequence of Mycoplasma meleagridis, a Possible Emerging Pathogen in Chickens.</title>
        <authorList>
            <person name="Abolnik C."/>
        </authorList>
    </citation>
    <scope>NUCLEOTIDE SEQUENCE [LARGE SCALE GENOMIC DNA]</scope>
    <source>
        <strain evidence="2 3">B2096 8B</strain>
    </source>
</reference>
<dbReference type="HOGENOM" id="CLU_304379_0_0_14"/>
<dbReference type="PATRIC" id="fig|29556.3.peg.4"/>
<feature type="domain" description="GmrSD restriction endonucleases N-terminal" evidence="1">
    <location>
        <begin position="318"/>
        <end position="529"/>
    </location>
</feature>
<evidence type="ECO:0000259" key="1">
    <source>
        <dbReference type="Pfam" id="PF03235"/>
    </source>
</evidence>
<dbReference type="EMBL" id="CP011021">
    <property type="protein sequence ID" value="AKA49681.1"/>
    <property type="molecule type" value="Genomic_DNA"/>
</dbReference>
<dbReference type="InterPro" id="IPR004919">
    <property type="entry name" value="GmrSD_N"/>
</dbReference>
<proteinExistence type="predicted"/>
<name>A0A0D5ZIQ4_9BACT</name>
<dbReference type="KEGG" id="mgb:VO56_00015"/>
<accession>A0A0D5ZIQ4</accession>
<gene>
    <name evidence="2" type="ORF">VO56_00015</name>
</gene>
<evidence type="ECO:0000313" key="2">
    <source>
        <dbReference type="EMBL" id="AKA49681.1"/>
    </source>
</evidence>